<sequence>MTKKMGRPLKGLSKRDKRLTIRLTEEEFKFVDDVTKKTGLSKTETVLKAVELLDETFKR</sequence>
<name>A0A1G6AKR1_9STRE</name>
<accession>A0A1G6AKR1</accession>
<dbReference type="SUPFAM" id="SSF47598">
    <property type="entry name" value="Ribbon-helix-helix"/>
    <property type="match status" value="1"/>
</dbReference>
<evidence type="ECO:0000313" key="2">
    <source>
        <dbReference type="Proteomes" id="UP000182508"/>
    </source>
</evidence>
<reference evidence="1 2" key="1">
    <citation type="submission" date="2016-10" db="EMBL/GenBank/DDBJ databases">
        <authorList>
            <person name="de Groot N.N."/>
        </authorList>
    </citation>
    <scope>NUCLEOTIDE SEQUENCE [LARGE SCALE GENOMIC DNA]</scope>
    <source>
        <strain evidence="1 2">A-4</strain>
    </source>
</reference>
<dbReference type="EMBL" id="FMXP01000005">
    <property type="protein sequence ID" value="SDB08981.1"/>
    <property type="molecule type" value="Genomic_DNA"/>
</dbReference>
<dbReference type="RefSeq" id="WP_074485230.1">
    <property type="nucleotide sequence ID" value="NZ_FMXP01000005.1"/>
</dbReference>
<dbReference type="InterPro" id="IPR010985">
    <property type="entry name" value="Ribbon_hlx_hlx"/>
</dbReference>
<dbReference type="AlphaFoldDB" id="A0A1G6AKR1"/>
<proteinExistence type="predicted"/>
<gene>
    <name evidence="1" type="ORF">SAMN02910293_00448</name>
</gene>
<dbReference type="Proteomes" id="UP000182508">
    <property type="component" value="Unassembled WGS sequence"/>
</dbReference>
<organism evidence="1 2">
    <name type="scientific">Streptococcus henryi</name>
    <dbReference type="NCBI Taxonomy" id="439219"/>
    <lineage>
        <taxon>Bacteria</taxon>
        <taxon>Bacillati</taxon>
        <taxon>Bacillota</taxon>
        <taxon>Bacilli</taxon>
        <taxon>Lactobacillales</taxon>
        <taxon>Streptococcaceae</taxon>
        <taxon>Streptococcus</taxon>
    </lineage>
</organism>
<evidence type="ECO:0000313" key="1">
    <source>
        <dbReference type="EMBL" id="SDB08981.1"/>
    </source>
</evidence>
<keyword evidence="2" id="KW-1185">Reference proteome</keyword>
<protein>
    <recommendedName>
        <fullName evidence="3">Ribbon-helix-helix domain-containing protein</fullName>
    </recommendedName>
</protein>
<dbReference type="GO" id="GO:0006355">
    <property type="term" value="P:regulation of DNA-templated transcription"/>
    <property type="evidence" value="ECO:0007669"/>
    <property type="project" value="InterPro"/>
</dbReference>
<evidence type="ECO:0008006" key="3">
    <source>
        <dbReference type="Google" id="ProtNLM"/>
    </source>
</evidence>